<gene>
    <name evidence="3" type="ORF">MOQ_007770</name>
</gene>
<comment type="caution">
    <text evidence="3">The sequence shown here is derived from an EMBL/GenBank/DDBJ whole genome shotgun (WGS) entry which is preliminary data.</text>
</comment>
<protein>
    <submittedName>
        <fullName evidence="3">Mucin-associated surface protein (MASP), putative</fullName>
    </submittedName>
</protein>
<feature type="non-terminal residue" evidence="3">
    <location>
        <position position="241"/>
    </location>
</feature>
<feature type="compositionally biased region" description="Polar residues" evidence="1">
    <location>
        <begin position="182"/>
        <end position="202"/>
    </location>
</feature>
<accession>K2MMX2</accession>
<feature type="compositionally biased region" description="Basic and acidic residues" evidence="1">
    <location>
        <begin position="118"/>
        <end position="129"/>
    </location>
</feature>
<feature type="compositionally biased region" description="Polar residues" evidence="1">
    <location>
        <begin position="62"/>
        <end position="72"/>
    </location>
</feature>
<keyword evidence="4" id="KW-1185">Reference proteome</keyword>
<feature type="compositionally biased region" description="Low complexity" evidence="1">
    <location>
        <begin position="203"/>
        <end position="224"/>
    </location>
</feature>
<evidence type="ECO:0000313" key="4">
    <source>
        <dbReference type="Proteomes" id="UP000007350"/>
    </source>
</evidence>
<keyword evidence="2" id="KW-0732">Signal</keyword>
<dbReference type="EMBL" id="AHKC01015655">
    <property type="protein sequence ID" value="EKF28480.1"/>
    <property type="molecule type" value="Genomic_DNA"/>
</dbReference>
<organism evidence="3 4">
    <name type="scientific">Trypanosoma cruzi marinkellei</name>
    <dbReference type="NCBI Taxonomy" id="85056"/>
    <lineage>
        <taxon>Eukaryota</taxon>
        <taxon>Discoba</taxon>
        <taxon>Euglenozoa</taxon>
        <taxon>Kinetoplastea</taxon>
        <taxon>Metakinetoplastina</taxon>
        <taxon>Trypanosomatida</taxon>
        <taxon>Trypanosomatidae</taxon>
        <taxon>Trypanosoma</taxon>
        <taxon>Schizotrypanum</taxon>
    </lineage>
</organism>
<feature type="compositionally biased region" description="Acidic residues" evidence="1">
    <location>
        <begin position="130"/>
        <end position="167"/>
    </location>
</feature>
<evidence type="ECO:0000313" key="3">
    <source>
        <dbReference type="EMBL" id="EKF28480.1"/>
    </source>
</evidence>
<feature type="region of interest" description="Disordered" evidence="1">
    <location>
        <begin position="49"/>
        <end position="224"/>
    </location>
</feature>
<evidence type="ECO:0000256" key="2">
    <source>
        <dbReference type="SAM" id="SignalP"/>
    </source>
</evidence>
<proteinExistence type="predicted"/>
<reference evidence="3 4" key="1">
    <citation type="journal article" date="2012" name="BMC Genomics">
        <title>Comparative genomic analysis of human infective Trypanosoma cruzi lineages with the bat-restricted subspecies T. cruzi marinkellei.</title>
        <authorList>
            <person name="Franzen O."/>
            <person name="Talavera-Lopez C."/>
            <person name="Ochaya S."/>
            <person name="Butler C.E."/>
            <person name="Messenger L.A."/>
            <person name="Lewis M.D."/>
            <person name="Llewellyn M.S."/>
            <person name="Marinkelle C.J."/>
            <person name="Tyler K.M."/>
            <person name="Miles M.A."/>
            <person name="Andersson B."/>
        </authorList>
    </citation>
    <scope>NUCLEOTIDE SEQUENCE [LARGE SCALE GENOMIC DNA]</scope>
    <source>
        <strain evidence="3 4">B7</strain>
    </source>
</reference>
<name>K2MMX2_TRYCR</name>
<evidence type="ECO:0000256" key="1">
    <source>
        <dbReference type="SAM" id="MobiDB-lite"/>
    </source>
</evidence>
<dbReference type="Proteomes" id="UP000007350">
    <property type="component" value="Unassembled WGS sequence"/>
</dbReference>
<sequence>MMMTGRVLWVCALCVLWCGVCGGDGTSPTPPGTSVSVAENKIQNVSVAPQTGSATGVPGYNDNPQLVNSTTIDGAGSGGNTDQTAKSSEVDVQAAVATLPQTPLPVEEAKATGNAEGGTEKRDEKKSEKDDEEEEEEEEVVEDGEDEDEDDDEDEGEEEDDEEEEDDKGNVTGAQKRMSAGGQEQPSLSSGAEGASNKTNPNSTQTTDGSTTVSHTTTPVFASSSCVCGCGCCGGRVRVRE</sequence>
<feature type="chain" id="PRO_5003861315" evidence="2">
    <location>
        <begin position="23"/>
        <end position="241"/>
    </location>
</feature>
<dbReference type="AlphaFoldDB" id="K2MMX2"/>
<feature type="signal peptide" evidence="2">
    <location>
        <begin position="1"/>
        <end position="22"/>
    </location>
</feature>